<evidence type="ECO:0000256" key="8">
    <source>
        <dbReference type="ARBA" id="ARBA00022842"/>
    </source>
</evidence>
<feature type="binding site" evidence="14">
    <location>
        <position position="149"/>
    </location>
    <ligand>
        <name>1D-myo-inositol 1,3,4-trisphosphate</name>
        <dbReference type="ChEBI" id="CHEBI:58414"/>
    </ligand>
</feature>
<dbReference type="GO" id="GO:0000287">
    <property type="term" value="F:magnesium ion binding"/>
    <property type="evidence" value="ECO:0007669"/>
    <property type="project" value="InterPro"/>
</dbReference>
<feature type="binding site" evidence="14">
    <location>
        <begin position="170"/>
        <end position="181"/>
    </location>
    <ligand>
        <name>ATP</name>
        <dbReference type="ChEBI" id="CHEBI:30616"/>
    </ligand>
</feature>
<keyword evidence="8 13" id="KW-0460">Magnesium</keyword>
<dbReference type="GO" id="GO:0052726">
    <property type="term" value="F:inositol-1,3,4-trisphosphate 5-kinase activity"/>
    <property type="evidence" value="ECO:0007669"/>
    <property type="project" value="InterPro"/>
</dbReference>
<comment type="subunit">
    <text evidence="2 13">Monomer.</text>
</comment>
<dbReference type="EMBL" id="JBDFQZ010000014">
    <property type="protein sequence ID" value="KAK9664268.1"/>
    <property type="molecule type" value="Genomic_DNA"/>
</dbReference>
<keyword evidence="7 13" id="KW-0067">ATP-binding</keyword>
<evidence type="ECO:0000313" key="18">
    <source>
        <dbReference type="EMBL" id="KAK9664268.1"/>
    </source>
</evidence>
<keyword evidence="3 13" id="KW-0808">Transferase</keyword>
<evidence type="ECO:0000256" key="5">
    <source>
        <dbReference type="ARBA" id="ARBA00022741"/>
    </source>
</evidence>
<evidence type="ECO:0000256" key="6">
    <source>
        <dbReference type="ARBA" id="ARBA00022777"/>
    </source>
</evidence>
<feature type="binding site" evidence="14">
    <location>
        <position position="138"/>
    </location>
    <ligand>
        <name>ATP</name>
        <dbReference type="ChEBI" id="CHEBI:30616"/>
    </ligand>
</feature>
<dbReference type="GO" id="GO:0052725">
    <property type="term" value="F:inositol-1,3,4-trisphosphate 6-kinase activity"/>
    <property type="evidence" value="ECO:0007669"/>
    <property type="project" value="InterPro"/>
</dbReference>
<dbReference type="Pfam" id="PF05770">
    <property type="entry name" value="Ins134_P3_kin"/>
    <property type="match status" value="1"/>
</dbReference>
<dbReference type="SUPFAM" id="SSF56059">
    <property type="entry name" value="Glutathione synthetase ATP-binding domain-like"/>
    <property type="match status" value="1"/>
</dbReference>
<evidence type="ECO:0000256" key="4">
    <source>
        <dbReference type="ARBA" id="ARBA00022723"/>
    </source>
</evidence>
<organism evidence="18 19">
    <name type="scientific">Saponaria officinalis</name>
    <name type="common">Common soapwort</name>
    <name type="synonym">Lychnis saponaria</name>
    <dbReference type="NCBI Taxonomy" id="3572"/>
    <lineage>
        <taxon>Eukaryota</taxon>
        <taxon>Viridiplantae</taxon>
        <taxon>Streptophyta</taxon>
        <taxon>Embryophyta</taxon>
        <taxon>Tracheophyta</taxon>
        <taxon>Spermatophyta</taxon>
        <taxon>Magnoliopsida</taxon>
        <taxon>eudicotyledons</taxon>
        <taxon>Gunneridae</taxon>
        <taxon>Pentapetalae</taxon>
        <taxon>Caryophyllales</taxon>
        <taxon>Caryophyllaceae</taxon>
        <taxon>Caryophylleae</taxon>
        <taxon>Saponaria</taxon>
    </lineage>
</organism>
<feature type="binding site" evidence="14">
    <location>
        <position position="280"/>
    </location>
    <ligand>
        <name>1D-myo-inositol 1,3,4-trisphosphate</name>
        <dbReference type="ChEBI" id="CHEBI:58414"/>
    </ligand>
</feature>
<feature type="binding site" evidence="14">
    <location>
        <position position="181"/>
    </location>
    <ligand>
        <name>1D-myo-inositol 1,3,4-trisphosphate</name>
        <dbReference type="ChEBI" id="CHEBI:58414"/>
    </ligand>
</feature>
<evidence type="ECO:0000256" key="12">
    <source>
        <dbReference type="ARBA" id="ARBA00051721"/>
    </source>
</evidence>
<name>A0AAW1GMM8_SAPOF</name>
<evidence type="ECO:0000256" key="7">
    <source>
        <dbReference type="ARBA" id="ARBA00022840"/>
    </source>
</evidence>
<feature type="binding site" evidence="14">
    <location>
        <position position="196"/>
    </location>
    <ligand>
        <name>ATP</name>
        <dbReference type="ChEBI" id="CHEBI:30616"/>
    </ligand>
</feature>
<comment type="function">
    <text evidence="13">Kinase that can phosphorylate various inositol polyphosphate such as Ins(3,4,5,6)P4 or Ins(1,3,4)P3.</text>
</comment>
<evidence type="ECO:0000256" key="15">
    <source>
        <dbReference type="PIRSR" id="PIRSR038186-2"/>
    </source>
</evidence>
<dbReference type="GO" id="GO:0005737">
    <property type="term" value="C:cytoplasm"/>
    <property type="evidence" value="ECO:0007669"/>
    <property type="project" value="TreeGrafter"/>
</dbReference>
<sequence length="320" mass="35640">MAESDTMFKVGYALKPGKVGSLIQPSLVTLCKQRGIDLVQVDLGRPLVEQGPFECVVHKLYTPEWKRELEDFQSKYPNAVVVDSPSAIERLHNRVTMLEVVNNITMPYIGTPRQVVAYDEACLVSDNSLALKFPVIAKPLLANGNEVSHEMCLVFESSGLHKLKPPVVLQEFVNHGGVLFKVYVAGDHVKCVKRTSLPDVSDRQLKDGNSIMPFSQISSLDAPAGAEQQEETPLEFIHKVAKGLRDATKLHLFNFDMIKGVNESDGNNKYLIIDINYFPGYAKVTGFENMLTDFFWDVITRNQLPCTADSETTAEVTHVL</sequence>
<dbReference type="GO" id="GO:0047325">
    <property type="term" value="F:inositol-3,4,5,6-tetrakisphosphate 1-kinase activity"/>
    <property type="evidence" value="ECO:0007669"/>
    <property type="project" value="UniProtKB-EC"/>
</dbReference>
<comment type="caution">
    <text evidence="18">The sequence shown here is derived from an EMBL/GenBank/DDBJ whole genome shotgun (WGS) entry which is preliminary data.</text>
</comment>
<dbReference type="InterPro" id="IPR008656">
    <property type="entry name" value="Inositol_tetrakis-P_1-kinase"/>
</dbReference>
<dbReference type="PANTHER" id="PTHR14217:SF24">
    <property type="entry name" value="INOSITOL-TETRAKISPHOSPHATE 1-KINASE 1"/>
    <property type="match status" value="1"/>
</dbReference>
<dbReference type="AlphaFoldDB" id="A0AAW1GMM8"/>
<feature type="binding site" evidence="15">
    <location>
        <position position="276"/>
    </location>
    <ligand>
        <name>Mg(2+)</name>
        <dbReference type="ChEBI" id="CHEBI:18420"/>
        <label>2</label>
    </ligand>
</feature>
<dbReference type="InterPro" id="IPR041429">
    <property type="entry name" value="ITPK1_N"/>
</dbReference>
<comment type="similarity">
    <text evidence="1 13">Belongs to the ITPK1 family.</text>
</comment>
<feature type="binding site" evidence="15">
    <location>
        <position position="256"/>
    </location>
    <ligand>
        <name>Mg(2+)</name>
        <dbReference type="ChEBI" id="CHEBI:18420"/>
        <label>1</label>
    </ligand>
</feature>
<dbReference type="Proteomes" id="UP001443914">
    <property type="component" value="Unassembled WGS sequence"/>
</dbReference>
<dbReference type="Gene3D" id="3.40.50.11370">
    <property type="match status" value="1"/>
</dbReference>
<feature type="binding site" evidence="15">
    <location>
        <position position="274"/>
    </location>
    <ligand>
        <name>Mg(2+)</name>
        <dbReference type="ChEBI" id="CHEBI:18420"/>
        <label>1</label>
    </ligand>
</feature>
<protein>
    <recommendedName>
        <fullName evidence="13">Inositol-tetrakisphosphate 1-kinase</fullName>
        <ecNumber evidence="13">2.7.1.134</ecNumber>
    </recommendedName>
</protein>
<keyword evidence="19" id="KW-1185">Reference proteome</keyword>
<evidence type="ECO:0000256" key="14">
    <source>
        <dbReference type="PIRSR" id="PIRSR038186-1"/>
    </source>
</evidence>
<dbReference type="GO" id="GO:0052835">
    <property type="term" value="F:inositol-3,4,6-trisphosphate 1-kinase activity"/>
    <property type="evidence" value="ECO:0007669"/>
    <property type="project" value="UniProtKB-ARBA"/>
</dbReference>
<dbReference type="Pfam" id="PF17927">
    <property type="entry name" value="Ins134_P3_kin_N"/>
    <property type="match status" value="1"/>
</dbReference>
<evidence type="ECO:0000256" key="1">
    <source>
        <dbReference type="ARBA" id="ARBA00009601"/>
    </source>
</evidence>
<dbReference type="Gene3D" id="3.30.1490.220">
    <property type="match status" value="1"/>
</dbReference>
<evidence type="ECO:0000256" key="13">
    <source>
        <dbReference type="PIRNR" id="PIRNR038186"/>
    </source>
</evidence>
<feature type="binding site" evidence="14">
    <location>
        <position position="94"/>
    </location>
    <ligand>
        <name>ATP</name>
        <dbReference type="ChEBI" id="CHEBI:30616"/>
    </ligand>
</feature>
<comment type="cofactor">
    <cofactor evidence="13 15">
        <name>Mg(2+)</name>
        <dbReference type="ChEBI" id="CHEBI:18420"/>
    </cofactor>
    <text evidence="13 15">Binds 2 magnesium ions per subunit.</text>
</comment>
<comment type="catalytic activity">
    <reaction evidence="10">
        <text>1D-myo-inositol 1,3,4-trisphosphate + ATP = 1D-myo-inositol 1,3,4,5-tetrakisphosphate + ADP + H(+)</text>
        <dbReference type="Rhea" id="RHEA:13253"/>
        <dbReference type="ChEBI" id="CHEBI:15378"/>
        <dbReference type="ChEBI" id="CHEBI:30616"/>
        <dbReference type="ChEBI" id="CHEBI:57895"/>
        <dbReference type="ChEBI" id="CHEBI:58414"/>
        <dbReference type="ChEBI" id="CHEBI:456216"/>
        <dbReference type="EC" id="2.7.1.159"/>
    </reaction>
    <physiologicalReaction direction="left-to-right" evidence="10">
        <dbReference type="Rhea" id="RHEA:13254"/>
    </physiologicalReaction>
</comment>
<comment type="catalytic activity">
    <reaction evidence="12">
        <text>1D-myo-inositol 3,4,6-trisphosphate + ATP = 1D-myo-inositol 1,3,4,6-tetrakisphosphate + ADP + H(+)</text>
        <dbReference type="Rhea" id="RHEA:70287"/>
        <dbReference type="ChEBI" id="CHEBI:15378"/>
        <dbReference type="ChEBI" id="CHEBI:30616"/>
        <dbReference type="ChEBI" id="CHEBI:57660"/>
        <dbReference type="ChEBI" id="CHEBI:189099"/>
        <dbReference type="ChEBI" id="CHEBI:456216"/>
    </reaction>
    <physiologicalReaction direction="left-to-right" evidence="12">
        <dbReference type="Rhea" id="RHEA:70288"/>
    </physiologicalReaction>
</comment>
<dbReference type="PANTHER" id="PTHR14217">
    <property type="entry name" value="INOSITOL-TETRAKISPHOSPHATE 1-KINASE"/>
    <property type="match status" value="1"/>
</dbReference>
<dbReference type="PIRSF" id="PIRSF038186">
    <property type="entry name" value="ITPK"/>
    <property type="match status" value="1"/>
</dbReference>
<gene>
    <name evidence="18" type="ORF">RND81_14G029900</name>
</gene>
<evidence type="ECO:0000256" key="11">
    <source>
        <dbReference type="ARBA" id="ARBA00051366"/>
    </source>
</evidence>
<evidence type="ECO:0000313" key="19">
    <source>
        <dbReference type="Proteomes" id="UP001443914"/>
    </source>
</evidence>
<proteinExistence type="inferred from homology"/>
<keyword evidence="4 13" id="KW-0479">Metal-binding</keyword>
<evidence type="ECO:0000256" key="3">
    <source>
        <dbReference type="ARBA" id="ARBA00022679"/>
    </source>
</evidence>
<dbReference type="GO" id="GO:0005524">
    <property type="term" value="F:ATP binding"/>
    <property type="evidence" value="ECO:0007669"/>
    <property type="project" value="UniProtKB-KW"/>
</dbReference>
<accession>A0AAW1GMM8</accession>
<evidence type="ECO:0000256" key="10">
    <source>
        <dbReference type="ARBA" id="ARBA00051312"/>
    </source>
</evidence>
<reference evidence="18" key="1">
    <citation type="submission" date="2024-03" db="EMBL/GenBank/DDBJ databases">
        <title>WGS assembly of Saponaria officinalis var. Norfolk2.</title>
        <authorList>
            <person name="Jenkins J."/>
            <person name="Shu S."/>
            <person name="Grimwood J."/>
            <person name="Barry K."/>
            <person name="Goodstein D."/>
            <person name="Schmutz J."/>
            <person name="Leebens-Mack J."/>
            <person name="Osbourn A."/>
        </authorList>
    </citation>
    <scope>NUCLEOTIDE SEQUENCE [LARGE SCALE GENOMIC DNA]</scope>
    <source>
        <strain evidence="18">JIC</strain>
    </source>
</reference>
<feature type="binding site" evidence="15">
    <location>
        <position position="274"/>
    </location>
    <ligand>
        <name>Mg(2+)</name>
        <dbReference type="ChEBI" id="CHEBI:18420"/>
        <label>2</label>
    </ligand>
</feature>
<dbReference type="EC" id="2.7.1.134" evidence="13"/>
<dbReference type="GO" id="GO:0032957">
    <property type="term" value="P:inositol trisphosphate metabolic process"/>
    <property type="evidence" value="ECO:0007669"/>
    <property type="project" value="InterPro"/>
</dbReference>
<evidence type="ECO:0000256" key="2">
    <source>
        <dbReference type="ARBA" id="ARBA00011245"/>
    </source>
</evidence>
<dbReference type="InterPro" id="IPR040464">
    <property type="entry name" value="InsP(3)kin_ATP-grasp"/>
</dbReference>
<feature type="binding site" evidence="14">
    <location>
        <position position="59"/>
    </location>
    <ligand>
        <name>1D-myo-inositol 1,3,4-trisphosphate</name>
        <dbReference type="ChEBI" id="CHEBI:58414"/>
    </ligand>
</feature>
<dbReference type="FunFam" id="3.30.1490.220:FF:000002">
    <property type="entry name" value="Inositol-tetrakisphosphate 1-kinase"/>
    <property type="match status" value="1"/>
</dbReference>
<feature type="domain" description="Inositol-tetrakisphosphate 1-kinase N-terminal" evidence="17">
    <location>
        <begin position="10"/>
        <end position="88"/>
    </location>
</feature>
<keyword evidence="6 13" id="KW-0418">Kinase</keyword>
<keyword evidence="5 13" id="KW-0547">Nucleotide-binding</keyword>
<evidence type="ECO:0000259" key="16">
    <source>
        <dbReference type="Pfam" id="PF05770"/>
    </source>
</evidence>
<comment type="catalytic activity">
    <reaction evidence="11">
        <text>1D-myo-inositol 1,3,4-trisphosphate + ATP = 1D-myo-inositol 1,3,4,6-tetrakisphosphate + ADP + H(+)</text>
        <dbReference type="Rhea" id="RHEA:20940"/>
        <dbReference type="ChEBI" id="CHEBI:15378"/>
        <dbReference type="ChEBI" id="CHEBI:30616"/>
        <dbReference type="ChEBI" id="CHEBI:57660"/>
        <dbReference type="ChEBI" id="CHEBI:58414"/>
        <dbReference type="ChEBI" id="CHEBI:456216"/>
        <dbReference type="EC" id="2.7.1.159"/>
    </reaction>
    <physiologicalReaction direction="left-to-right" evidence="11">
        <dbReference type="Rhea" id="RHEA:20941"/>
    </physiologicalReaction>
</comment>
<feature type="binding site" evidence="14">
    <location>
        <position position="18"/>
    </location>
    <ligand>
        <name>1D-myo-inositol 1,3,4-trisphosphate</name>
        <dbReference type="ChEBI" id="CHEBI:58414"/>
    </ligand>
</feature>
<evidence type="ECO:0000259" key="17">
    <source>
        <dbReference type="Pfam" id="PF17927"/>
    </source>
</evidence>
<evidence type="ECO:0000256" key="9">
    <source>
        <dbReference type="ARBA" id="ARBA00033645"/>
    </source>
</evidence>
<feature type="domain" description="Inositol 1,3,4-trisphosphate 5/6-kinase ATP-grasp" evidence="16">
    <location>
        <begin position="109"/>
        <end position="297"/>
    </location>
</feature>
<feature type="binding site" evidence="14">
    <location>
        <position position="276"/>
    </location>
    <ligand>
        <name>1D-myo-inositol 1,3,4-trisphosphate</name>
        <dbReference type="ChEBI" id="CHEBI:58414"/>
    </ligand>
</feature>
<comment type="catalytic activity">
    <reaction evidence="9">
        <text>1D-myo-inositol 3,4,5,6-tetrakisphosphate + ATP = 1D-myo-inositol 1,3,4,5,6-pentakisphosphate + ADP + H(+)</text>
        <dbReference type="Rhea" id="RHEA:12452"/>
        <dbReference type="ChEBI" id="CHEBI:15378"/>
        <dbReference type="ChEBI" id="CHEBI:30616"/>
        <dbReference type="ChEBI" id="CHEBI:57539"/>
        <dbReference type="ChEBI" id="CHEBI:57733"/>
        <dbReference type="ChEBI" id="CHEBI:456216"/>
        <dbReference type="EC" id="2.7.1.134"/>
    </reaction>
    <physiologicalReaction direction="left-to-right" evidence="9">
        <dbReference type="Rhea" id="RHEA:12453"/>
    </physiologicalReaction>
    <physiologicalReaction direction="right-to-left" evidence="9">
        <dbReference type="Rhea" id="RHEA:12454"/>
    </physiologicalReaction>
</comment>